<reference evidence="3" key="1">
    <citation type="submission" date="2020-05" db="EMBL/GenBank/DDBJ databases">
        <authorList>
            <person name="Chiriac C."/>
            <person name="Salcher M."/>
            <person name="Ghai R."/>
            <person name="Kavagutti S V."/>
        </authorList>
    </citation>
    <scope>NUCLEOTIDE SEQUENCE</scope>
</reference>
<dbReference type="SMART" id="SM00382">
    <property type="entry name" value="AAA"/>
    <property type="match status" value="1"/>
</dbReference>
<accession>A0A6J7RYV2</accession>
<dbReference type="Pfam" id="PF00437">
    <property type="entry name" value="T2SSE"/>
    <property type="match status" value="1"/>
</dbReference>
<dbReference type="InterPro" id="IPR027417">
    <property type="entry name" value="P-loop_NTPase"/>
</dbReference>
<evidence type="ECO:0000259" key="2">
    <source>
        <dbReference type="PROSITE" id="PS00662"/>
    </source>
</evidence>
<protein>
    <submittedName>
        <fullName evidence="3">Unannotated protein</fullName>
    </submittedName>
</protein>
<dbReference type="PROSITE" id="PS00662">
    <property type="entry name" value="T2SP_E"/>
    <property type="match status" value="1"/>
</dbReference>
<dbReference type="PANTHER" id="PTHR30486">
    <property type="entry name" value="TWITCHING MOTILITY PROTEIN PILT"/>
    <property type="match status" value="1"/>
</dbReference>
<dbReference type="CDD" id="cd01131">
    <property type="entry name" value="PilT"/>
    <property type="match status" value="1"/>
</dbReference>
<dbReference type="Gene3D" id="3.30.450.90">
    <property type="match status" value="1"/>
</dbReference>
<gene>
    <name evidence="3" type="ORF">UFOPK4173_00932</name>
</gene>
<comment type="similarity">
    <text evidence="1">Belongs to the GSP E family.</text>
</comment>
<organism evidence="3">
    <name type="scientific">freshwater metagenome</name>
    <dbReference type="NCBI Taxonomy" id="449393"/>
    <lineage>
        <taxon>unclassified sequences</taxon>
        <taxon>metagenomes</taxon>
        <taxon>ecological metagenomes</taxon>
    </lineage>
</organism>
<feature type="domain" description="Bacterial type II secretion system protein E" evidence="2">
    <location>
        <begin position="200"/>
        <end position="214"/>
    </location>
</feature>
<dbReference type="NCBIfam" id="TIGR01420">
    <property type="entry name" value="pilT_fam"/>
    <property type="match status" value="1"/>
</dbReference>
<evidence type="ECO:0000256" key="1">
    <source>
        <dbReference type="ARBA" id="ARBA00006611"/>
    </source>
</evidence>
<dbReference type="InterPro" id="IPR001482">
    <property type="entry name" value="T2SS/T4SS_dom"/>
</dbReference>
<dbReference type="InterPro" id="IPR050921">
    <property type="entry name" value="T4SS_GSP_E_ATPase"/>
</dbReference>
<dbReference type="GO" id="GO:0005524">
    <property type="term" value="F:ATP binding"/>
    <property type="evidence" value="ECO:0007669"/>
    <property type="project" value="InterPro"/>
</dbReference>
<name>A0A6J7RYV2_9ZZZZ</name>
<dbReference type="GO" id="GO:0016887">
    <property type="term" value="F:ATP hydrolysis activity"/>
    <property type="evidence" value="ECO:0007669"/>
    <property type="project" value="InterPro"/>
</dbReference>
<dbReference type="InterPro" id="IPR003593">
    <property type="entry name" value="AAA+_ATPase"/>
</dbReference>
<sequence>MAQIDTSPLDQLLRYLWDTDATDLHLAAGTTPRVRIDGRLAVVPDAAPITTEFLDAVLTGLLDEQDQERYLAERQLDFAFTWTEKARFRANAFFQLDRPALALRLIPTNIPTPESIGLPESLISLLTRPHGLVLMTGPTGSGKSTTLASMVGWINHNRPVHILTIEDPIEYIHPPAEALVNQREVGSDCISFSEGLKSALREDPDVVLVGEMRDLETISLTLTLAETGHLVFATLHTNDAAQTVDRIIDVFPADQQDQARTQFSMALAAVVSQRLVPKIGGGRVAAYEVLMGTSAVANLIRDGKVRQIRNMIATGQRDGMMVMEQSLGALVQQGVITYEEAMEASVHPEEIAGLSATGATGKRIKVEQ</sequence>
<dbReference type="AlphaFoldDB" id="A0A6J7RYV2"/>
<dbReference type="Gene3D" id="3.40.50.300">
    <property type="entry name" value="P-loop containing nucleotide triphosphate hydrolases"/>
    <property type="match status" value="1"/>
</dbReference>
<dbReference type="SUPFAM" id="SSF52540">
    <property type="entry name" value="P-loop containing nucleoside triphosphate hydrolases"/>
    <property type="match status" value="1"/>
</dbReference>
<evidence type="ECO:0000313" key="3">
    <source>
        <dbReference type="EMBL" id="CAB5034011.1"/>
    </source>
</evidence>
<dbReference type="InterPro" id="IPR006321">
    <property type="entry name" value="PilT/PilU"/>
</dbReference>
<dbReference type="EMBL" id="CAFBPW010000092">
    <property type="protein sequence ID" value="CAB5034011.1"/>
    <property type="molecule type" value="Genomic_DNA"/>
</dbReference>
<proteinExistence type="inferred from homology"/>